<dbReference type="PROSITE" id="PS51257">
    <property type="entry name" value="PROKAR_LIPOPROTEIN"/>
    <property type="match status" value="1"/>
</dbReference>
<dbReference type="Proteomes" id="UP000564385">
    <property type="component" value="Unassembled WGS sequence"/>
</dbReference>
<keyword evidence="1" id="KW-0732">Signal</keyword>
<evidence type="ECO:0000256" key="1">
    <source>
        <dbReference type="SAM" id="SignalP"/>
    </source>
</evidence>
<comment type="caution">
    <text evidence="3">The sequence shown here is derived from an EMBL/GenBank/DDBJ whole genome shotgun (WGS) entry which is preliminary data.</text>
</comment>
<evidence type="ECO:0000313" key="3">
    <source>
        <dbReference type="EMBL" id="NYF91892.1"/>
    </source>
</evidence>
<dbReference type="AlphaFoldDB" id="A0A852VRE1"/>
<feature type="chain" id="PRO_5033043036" description="Ice-binding protein C-terminal domain-containing protein" evidence="1">
    <location>
        <begin position="22"/>
        <end position="195"/>
    </location>
</feature>
<evidence type="ECO:0000259" key="2">
    <source>
        <dbReference type="Pfam" id="PF07589"/>
    </source>
</evidence>
<dbReference type="Pfam" id="PF07589">
    <property type="entry name" value="PEP-CTERM"/>
    <property type="match status" value="1"/>
</dbReference>
<feature type="signal peptide" evidence="1">
    <location>
        <begin position="1"/>
        <end position="21"/>
    </location>
</feature>
<organism evidence="3 4">
    <name type="scientific">Tunturiibacter lichenicola</name>
    <dbReference type="NCBI Taxonomy" id="2051959"/>
    <lineage>
        <taxon>Bacteria</taxon>
        <taxon>Pseudomonadati</taxon>
        <taxon>Acidobacteriota</taxon>
        <taxon>Terriglobia</taxon>
        <taxon>Terriglobales</taxon>
        <taxon>Acidobacteriaceae</taxon>
        <taxon>Tunturiibacter</taxon>
    </lineage>
</organism>
<proteinExistence type="predicted"/>
<reference evidence="3 4" key="1">
    <citation type="submission" date="2020-07" db="EMBL/GenBank/DDBJ databases">
        <title>Genomic Encyclopedia of Type Strains, Phase IV (KMG-V): Genome sequencing to study the core and pangenomes of soil and plant-associated prokaryotes.</title>
        <authorList>
            <person name="Whitman W."/>
        </authorList>
    </citation>
    <scope>NUCLEOTIDE SEQUENCE [LARGE SCALE GENOMIC DNA]</scope>
    <source>
        <strain evidence="3 4">M8UP22</strain>
    </source>
</reference>
<accession>A0A852VRE1</accession>
<dbReference type="InterPro" id="IPR013424">
    <property type="entry name" value="Ice-binding_C"/>
</dbReference>
<feature type="domain" description="Ice-binding protein C-terminal" evidence="2">
    <location>
        <begin position="169"/>
        <end position="191"/>
    </location>
</feature>
<dbReference type="EMBL" id="JACCCU010000003">
    <property type="protein sequence ID" value="NYF91892.1"/>
    <property type="molecule type" value="Genomic_DNA"/>
</dbReference>
<name>A0A852VRE1_9BACT</name>
<sequence length="195" mass="19416">MNSLKLTTLALGFLLPAAAFATPVCPNLGFATGCTTVITVNSAGTLTAGAGPSPSPNYDGSDDQLVGFYNNSSLTISSINLNGGAGNPIFGFDGDGITTFGDPGNKSDTTGYGGPDSNFSNISLDLTKGTVNFVTAIAPGGFTYFALEDAFSASTPITGTVGGGGTGVTPEPSTLLLLGTGLVGVAASVRRRLFN</sequence>
<protein>
    <recommendedName>
        <fullName evidence="2">Ice-binding protein C-terminal domain-containing protein</fullName>
    </recommendedName>
</protein>
<dbReference type="NCBIfam" id="TIGR02595">
    <property type="entry name" value="PEP_CTERM"/>
    <property type="match status" value="1"/>
</dbReference>
<gene>
    <name evidence="3" type="ORF">HDF08_004011</name>
</gene>
<evidence type="ECO:0000313" key="4">
    <source>
        <dbReference type="Proteomes" id="UP000564385"/>
    </source>
</evidence>